<accession>A0A8J4V3E0</accession>
<evidence type="ECO:0000256" key="2">
    <source>
        <dbReference type="ARBA" id="ARBA00022741"/>
    </source>
</evidence>
<keyword evidence="6" id="KW-1185">Reference proteome</keyword>
<dbReference type="InterPro" id="IPR013126">
    <property type="entry name" value="Hsp_70_fam"/>
</dbReference>
<reference evidence="5" key="1">
    <citation type="submission" date="2020-01" db="EMBL/GenBank/DDBJ databases">
        <title>Development of genomics and gene disruption for Polysphondylium violaceum indicates a role for the polyketide synthase stlB in stalk morphogenesis.</title>
        <authorList>
            <person name="Narita B."/>
            <person name="Kawabe Y."/>
            <person name="Kin K."/>
            <person name="Saito T."/>
            <person name="Gibbs R."/>
            <person name="Kuspa A."/>
            <person name="Muzny D."/>
            <person name="Queller D."/>
            <person name="Richards S."/>
            <person name="Strassman J."/>
            <person name="Sucgang R."/>
            <person name="Worley K."/>
            <person name="Schaap P."/>
        </authorList>
    </citation>
    <scope>NUCLEOTIDE SEQUENCE</scope>
    <source>
        <strain evidence="5">QSvi11</strain>
    </source>
</reference>
<dbReference type="PRINTS" id="PR00301">
    <property type="entry name" value="HEATSHOCK70"/>
</dbReference>
<evidence type="ECO:0000313" key="5">
    <source>
        <dbReference type="EMBL" id="KAF2069674.1"/>
    </source>
</evidence>
<dbReference type="Pfam" id="PF00012">
    <property type="entry name" value="HSP70"/>
    <property type="match status" value="1"/>
</dbReference>
<evidence type="ECO:0000256" key="1">
    <source>
        <dbReference type="ARBA" id="ARBA00007381"/>
    </source>
</evidence>
<dbReference type="Gene3D" id="3.30.420.40">
    <property type="match status" value="2"/>
</dbReference>
<dbReference type="Gene3D" id="2.60.34.10">
    <property type="entry name" value="Substrate Binding Domain Of DNAk, Chain A, domain 1"/>
    <property type="match status" value="1"/>
</dbReference>
<dbReference type="AlphaFoldDB" id="A0A8J4V3E0"/>
<organism evidence="5 6">
    <name type="scientific">Polysphondylium violaceum</name>
    <dbReference type="NCBI Taxonomy" id="133409"/>
    <lineage>
        <taxon>Eukaryota</taxon>
        <taxon>Amoebozoa</taxon>
        <taxon>Evosea</taxon>
        <taxon>Eumycetozoa</taxon>
        <taxon>Dictyostelia</taxon>
        <taxon>Dictyosteliales</taxon>
        <taxon>Dictyosteliaceae</taxon>
        <taxon>Polysphondylium</taxon>
    </lineage>
</organism>
<dbReference type="SUPFAM" id="SSF53067">
    <property type="entry name" value="Actin-like ATPase domain"/>
    <property type="match status" value="2"/>
</dbReference>
<dbReference type="InterPro" id="IPR029047">
    <property type="entry name" value="HSP70_peptide-bd_sf"/>
</dbReference>
<dbReference type="GO" id="GO:0005524">
    <property type="term" value="F:ATP binding"/>
    <property type="evidence" value="ECO:0007669"/>
    <property type="project" value="UniProtKB-KW"/>
</dbReference>
<proteinExistence type="inferred from homology"/>
<keyword evidence="2 4" id="KW-0547">Nucleotide-binding</keyword>
<sequence>MAPTNNSSNNIMGIDFGTHYACVGVYKNERIEICPNQQGNRTTPSVVSFVGDDKLVGDEAKSQMDRNPLNTIYDVKNLLGRKTNDDTFDDEVRKFPFKVISYEDNHEKILFDVTFKSKSYQPTPIEIASNILSQIKVTAETFLGEPIKKAVITVPSYFTDKQRKDLVQASQQAGINIVRMIHEHSAVALSYGYDVDQQQQDSNNNNNKNIMVFDLGGSGLSVSLLNIRNKMIEIVANERDHKIGGEAFDQVLVQHFIQEFNRKYRCEIDNKRSKAKLKAACEKAKRNLSNMAQASLEIDSLYEGIDFFTSITRARFEDMAHHLIKSCITTVDNLLKKANISKDQIDKVLLVGGGSRIPAVQSQLSSYFNARDIMDKSMNQEEVVAYGATIQAHIISQLPHTQQHLQTHPNSLLDKKIAHGMAMDVNLVPQSIGINDHQGNMITIIPANTLIPCQRKFKLKSNGSKSLSLDILEGESKLSKDCQYVQNLKFDFEDEDVVASGENIDVTFEFDKDKVLTVSILGKSFDINYL</sequence>
<dbReference type="Gene3D" id="3.30.30.30">
    <property type="match status" value="1"/>
</dbReference>
<comment type="caution">
    <text evidence="5">The sequence shown here is derived from an EMBL/GenBank/DDBJ whole genome shotgun (WGS) entry which is preliminary data.</text>
</comment>
<dbReference type="FunFam" id="3.90.640.10:FF:000134">
    <property type="entry name" value="Heat shock cognate 71 kDa protein"/>
    <property type="match status" value="1"/>
</dbReference>
<dbReference type="InterPro" id="IPR018181">
    <property type="entry name" value="Heat_shock_70_CS"/>
</dbReference>
<protein>
    <submittedName>
        <fullName evidence="5">Uncharacterized protein</fullName>
    </submittedName>
</protein>
<evidence type="ECO:0000256" key="3">
    <source>
        <dbReference type="ARBA" id="ARBA00022840"/>
    </source>
</evidence>
<keyword evidence="3 4" id="KW-0067">ATP-binding</keyword>
<dbReference type="Proteomes" id="UP000695562">
    <property type="component" value="Unassembled WGS sequence"/>
</dbReference>
<dbReference type="GO" id="GO:0140662">
    <property type="term" value="F:ATP-dependent protein folding chaperone"/>
    <property type="evidence" value="ECO:0007669"/>
    <property type="project" value="InterPro"/>
</dbReference>
<dbReference type="CDD" id="cd24028">
    <property type="entry name" value="ASKHA_NBD_HSP70_HSPA1-like"/>
    <property type="match status" value="1"/>
</dbReference>
<evidence type="ECO:0000313" key="6">
    <source>
        <dbReference type="Proteomes" id="UP000695562"/>
    </source>
</evidence>
<name>A0A8J4V3E0_9MYCE</name>
<dbReference type="PROSITE" id="PS01036">
    <property type="entry name" value="HSP70_3"/>
    <property type="match status" value="1"/>
</dbReference>
<evidence type="ECO:0000256" key="4">
    <source>
        <dbReference type="RuleBase" id="RU003322"/>
    </source>
</evidence>
<comment type="similarity">
    <text evidence="1 4">Belongs to the heat shock protein 70 family.</text>
</comment>
<dbReference type="SUPFAM" id="SSF100920">
    <property type="entry name" value="Heat shock protein 70kD (HSP70), peptide-binding domain"/>
    <property type="match status" value="1"/>
</dbReference>
<dbReference type="PANTHER" id="PTHR19375">
    <property type="entry name" value="HEAT SHOCK PROTEIN 70KDA"/>
    <property type="match status" value="1"/>
</dbReference>
<dbReference type="OrthoDB" id="29851at2759"/>
<dbReference type="InterPro" id="IPR043129">
    <property type="entry name" value="ATPase_NBD"/>
</dbReference>
<dbReference type="EMBL" id="AJWJ01000617">
    <property type="protein sequence ID" value="KAF2069674.1"/>
    <property type="molecule type" value="Genomic_DNA"/>
</dbReference>
<dbReference type="Gene3D" id="3.90.640.10">
    <property type="entry name" value="Actin, Chain A, domain 4"/>
    <property type="match status" value="1"/>
</dbReference>
<gene>
    <name evidence="5" type="ORF">CYY_009011</name>
</gene>